<dbReference type="OrthoDB" id="680625at2"/>
<protein>
    <submittedName>
        <fullName evidence="1">Uncharacterized protein</fullName>
    </submittedName>
</protein>
<dbReference type="RefSeq" id="WP_133228747.1">
    <property type="nucleotide sequence ID" value="NZ_SOZE01000006.1"/>
</dbReference>
<gene>
    <name evidence="1" type="ORF">E2R66_08555</name>
</gene>
<dbReference type="EMBL" id="SOZE01000006">
    <property type="protein sequence ID" value="TFF38508.1"/>
    <property type="molecule type" value="Genomic_DNA"/>
</dbReference>
<evidence type="ECO:0000313" key="2">
    <source>
        <dbReference type="Proteomes" id="UP000297540"/>
    </source>
</evidence>
<keyword evidence="2" id="KW-1185">Reference proteome</keyword>
<reference evidence="1 2" key="1">
    <citation type="journal article" date="2017" name="Int. J. Syst. Evol. Microbiol.">
        <title>Mucilaginibacterpsychrotolerans sp. nov., isolated from peatlands.</title>
        <authorList>
            <person name="Deng Y."/>
            <person name="Shen L."/>
            <person name="Xu B."/>
            <person name="Liu Y."/>
            <person name="Gu Z."/>
            <person name="Liu H."/>
            <person name="Zhou Y."/>
        </authorList>
    </citation>
    <scope>NUCLEOTIDE SEQUENCE [LARGE SCALE GENOMIC DNA]</scope>
    <source>
        <strain evidence="1 2">NH7-4</strain>
    </source>
</reference>
<accession>A0A4Y8SHU4</accession>
<comment type="caution">
    <text evidence="1">The sequence shown here is derived from an EMBL/GenBank/DDBJ whole genome shotgun (WGS) entry which is preliminary data.</text>
</comment>
<proteinExistence type="predicted"/>
<organism evidence="1 2">
    <name type="scientific">Mucilaginibacter psychrotolerans</name>
    <dbReference type="NCBI Taxonomy" id="1524096"/>
    <lineage>
        <taxon>Bacteria</taxon>
        <taxon>Pseudomonadati</taxon>
        <taxon>Bacteroidota</taxon>
        <taxon>Sphingobacteriia</taxon>
        <taxon>Sphingobacteriales</taxon>
        <taxon>Sphingobacteriaceae</taxon>
        <taxon>Mucilaginibacter</taxon>
    </lineage>
</organism>
<name>A0A4Y8SHU4_9SPHI</name>
<sequence length="80" mass="9275">MEKGVIIFADFNNADMQGRVRLNTRGTFEDIKTFNIDLRPGLNVVLDDKDELTIEGVLEFSEEENIWVAKINWNEFNKPT</sequence>
<dbReference type="AlphaFoldDB" id="A0A4Y8SHU4"/>
<evidence type="ECO:0000313" key="1">
    <source>
        <dbReference type="EMBL" id="TFF38508.1"/>
    </source>
</evidence>
<dbReference type="Proteomes" id="UP000297540">
    <property type="component" value="Unassembled WGS sequence"/>
</dbReference>